<evidence type="ECO:0000259" key="4">
    <source>
        <dbReference type="Pfam" id="PF00205"/>
    </source>
</evidence>
<dbReference type="InterPro" id="IPR011766">
    <property type="entry name" value="TPP_enzyme_TPP-bd"/>
</dbReference>
<dbReference type="Gene3D" id="3.40.50.970">
    <property type="match status" value="2"/>
</dbReference>
<feature type="domain" description="Thiamine pyrophosphate enzyme central" evidence="4">
    <location>
        <begin position="195"/>
        <end position="337"/>
    </location>
</feature>
<keyword evidence="8" id="KW-1185">Reference proteome</keyword>
<dbReference type="CDD" id="cd00568">
    <property type="entry name" value="TPP_enzymes"/>
    <property type="match status" value="1"/>
</dbReference>
<dbReference type="Pfam" id="PF00205">
    <property type="entry name" value="TPP_enzyme_M"/>
    <property type="match status" value="1"/>
</dbReference>
<name>A0A1P8MQZ6_9RHOB</name>
<organism evidence="7 8">
    <name type="scientific">Tateyamaria omphalii</name>
    <dbReference type="NCBI Taxonomy" id="299262"/>
    <lineage>
        <taxon>Bacteria</taxon>
        <taxon>Pseudomonadati</taxon>
        <taxon>Pseudomonadota</taxon>
        <taxon>Alphaproteobacteria</taxon>
        <taxon>Rhodobacterales</taxon>
        <taxon>Roseobacteraceae</taxon>
        <taxon>Tateyamaria</taxon>
    </lineage>
</organism>
<accession>A0A1P8MQZ6</accession>
<dbReference type="KEGG" id="tom:BWR18_01355"/>
<feature type="domain" description="Thiamine pyrophosphate enzyme TPP-binding" evidence="5">
    <location>
        <begin position="392"/>
        <end position="537"/>
    </location>
</feature>
<keyword evidence="2 3" id="KW-0786">Thiamine pyrophosphate</keyword>
<dbReference type="GO" id="GO:0009097">
    <property type="term" value="P:isoleucine biosynthetic process"/>
    <property type="evidence" value="ECO:0007669"/>
    <property type="project" value="TreeGrafter"/>
</dbReference>
<dbReference type="Proteomes" id="UP000186336">
    <property type="component" value="Chromosome"/>
</dbReference>
<dbReference type="Gene3D" id="3.40.50.1220">
    <property type="entry name" value="TPP-binding domain"/>
    <property type="match status" value="1"/>
</dbReference>
<protein>
    <submittedName>
        <fullName evidence="7">Acetolactate synthase</fullName>
    </submittedName>
</protein>
<evidence type="ECO:0000256" key="3">
    <source>
        <dbReference type="RuleBase" id="RU362132"/>
    </source>
</evidence>
<evidence type="ECO:0000259" key="6">
    <source>
        <dbReference type="Pfam" id="PF02776"/>
    </source>
</evidence>
<dbReference type="SUPFAM" id="SSF52518">
    <property type="entry name" value="Thiamin diphosphate-binding fold (THDP-binding)"/>
    <property type="match status" value="2"/>
</dbReference>
<dbReference type="EMBL" id="CP019312">
    <property type="protein sequence ID" value="APX10497.1"/>
    <property type="molecule type" value="Genomic_DNA"/>
</dbReference>
<feature type="domain" description="Thiamine pyrophosphate enzyme N-terminal TPP-binding" evidence="6">
    <location>
        <begin position="10"/>
        <end position="124"/>
    </location>
</feature>
<reference evidence="7 8" key="1">
    <citation type="submission" date="2017-01" db="EMBL/GenBank/DDBJ databases">
        <title>Complete genome of Tateyamaria omphalii DOK1-4 isolated from seawater in Dokdo.</title>
        <authorList>
            <person name="Kim J.H."/>
            <person name="Chi W.-J."/>
        </authorList>
    </citation>
    <scope>NUCLEOTIDE SEQUENCE [LARGE SCALE GENOMIC DNA]</scope>
    <source>
        <strain evidence="7 8">DOK1-4</strain>
    </source>
</reference>
<dbReference type="InterPro" id="IPR012001">
    <property type="entry name" value="Thiamin_PyroP_enz_TPP-bd_dom"/>
</dbReference>
<evidence type="ECO:0000313" key="7">
    <source>
        <dbReference type="EMBL" id="APX10497.1"/>
    </source>
</evidence>
<dbReference type="PANTHER" id="PTHR18968">
    <property type="entry name" value="THIAMINE PYROPHOSPHATE ENZYMES"/>
    <property type="match status" value="1"/>
</dbReference>
<evidence type="ECO:0000256" key="1">
    <source>
        <dbReference type="ARBA" id="ARBA00007812"/>
    </source>
</evidence>
<evidence type="ECO:0000313" key="8">
    <source>
        <dbReference type="Proteomes" id="UP000186336"/>
    </source>
</evidence>
<dbReference type="InterPro" id="IPR045229">
    <property type="entry name" value="TPP_enz"/>
</dbReference>
<dbReference type="Pfam" id="PF02776">
    <property type="entry name" value="TPP_enzyme_N"/>
    <property type="match status" value="1"/>
</dbReference>
<dbReference type="OrthoDB" id="4494979at2"/>
<evidence type="ECO:0000259" key="5">
    <source>
        <dbReference type="Pfam" id="PF02775"/>
    </source>
</evidence>
<dbReference type="SUPFAM" id="SSF52467">
    <property type="entry name" value="DHS-like NAD/FAD-binding domain"/>
    <property type="match status" value="1"/>
</dbReference>
<dbReference type="CDD" id="cd07035">
    <property type="entry name" value="TPP_PYR_POX_like"/>
    <property type="match status" value="1"/>
</dbReference>
<dbReference type="GO" id="GO:0003984">
    <property type="term" value="F:acetolactate synthase activity"/>
    <property type="evidence" value="ECO:0007669"/>
    <property type="project" value="TreeGrafter"/>
</dbReference>
<dbReference type="GO" id="GO:0005948">
    <property type="term" value="C:acetolactate synthase complex"/>
    <property type="evidence" value="ECO:0007669"/>
    <property type="project" value="TreeGrafter"/>
</dbReference>
<dbReference type="RefSeq" id="WP_076626365.1">
    <property type="nucleotide sequence ID" value="NZ_CP019312.1"/>
</dbReference>
<dbReference type="PANTHER" id="PTHR18968:SF129">
    <property type="entry name" value="ACETOLACTATE SYNTHASE"/>
    <property type="match status" value="1"/>
</dbReference>
<comment type="similarity">
    <text evidence="1 3">Belongs to the TPP enzyme family.</text>
</comment>
<proteinExistence type="inferred from homology"/>
<dbReference type="InterPro" id="IPR029061">
    <property type="entry name" value="THDP-binding"/>
</dbReference>
<dbReference type="Pfam" id="PF02775">
    <property type="entry name" value="TPP_enzyme_C"/>
    <property type="match status" value="1"/>
</dbReference>
<dbReference type="InterPro" id="IPR012000">
    <property type="entry name" value="Thiamin_PyroP_enz_cen_dom"/>
</dbReference>
<evidence type="ECO:0000256" key="2">
    <source>
        <dbReference type="ARBA" id="ARBA00023052"/>
    </source>
</evidence>
<dbReference type="GO" id="GO:0050660">
    <property type="term" value="F:flavin adenine dinucleotide binding"/>
    <property type="evidence" value="ECO:0007669"/>
    <property type="project" value="TreeGrafter"/>
</dbReference>
<sequence length="549" mass="57918">MKDISPASPRAADVLATRLHDAGCRFAFGMPGGEVLTIVDALQRAGIRFILCKHENAAAFMAEGAWHRTGAPGILVATVGPGALNGVNAVANAHQDRVPLIVLAGCVDADEAQTYTHQVLDQTQVFRPITKATFTLNTGAAHVIADKAVGIALEGRPGPVHIDVPISVAVTPVTPEIPARRSAAEPVVPAPATLEKMRAALALAERPVLIVGVDALNQGFDTRRQDMSAALRDFVETYSVPVITTYKAKGLMPEDHALALGGAGLSPKADKILLPLVQRADLIIGLGYDPIEMRTGWRDFYYPGIQTMIDITAEPNHHYMHQATMNVMGDCGATLAAMADGVAPRDTWTAGEIAAAQTELAKAFPSNDEWGPGAIIDTCRAALPRDALATADSGAHRILLSQMWECYEPRGLMQSSALCTMGCAIPLAMGAQVADTDRTVVSFSGDAGFLMVAGELSTAAELGLKTIFVVFVDASLALIELKQRQRQLTNAGVDFAKHDFAAIGRAFGGAGHTVTSRSELQEALTAAQSADTFTVIAAVIDRGAYDGRI</sequence>
<dbReference type="STRING" id="299262.BWR18_01355"/>
<gene>
    <name evidence="7" type="ORF">BWR18_01355</name>
</gene>
<dbReference type="InterPro" id="IPR029035">
    <property type="entry name" value="DHS-like_NAD/FAD-binding_dom"/>
</dbReference>
<dbReference type="FunFam" id="3.40.50.970:FF:000007">
    <property type="entry name" value="Acetolactate synthase"/>
    <property type="match status" value="1"/>
</dbReference>
<dbReference type="GO" id="GO:0000287">
    <property type="term" value="F:magnesium ion binding"/>
    <property type="evidence" value="ECO:0007669"/>
    <property type="project" value="InterPro"/>
</dbReference>
<dbReference type="AlphaFoldDB" id="A0A1P8MQZ6"/>
<dbReference type="GO" id="GO:0030976">
    <property type="term" value="F:thiamine pyrophosphate binding"/>
    <property type="evidence" value="ECO:0007669"/>
    <property type="project" value="InterPro"/>
</dbReference>
<dbReference type="GO" id="GO:0009099">
    <property type="term" value="P:L-valine biosynthetic process"/>
    <property type="evidence" value="ECO:0007669"/>
    <property type="project" value="TreeGrafter"/>
</dbReference>